<evidence type="ECO:0008006" key="3">
    <source>
        <dbReference type="Google" id="ProtNLM"/>
    </source>
</evidence>
<dbReference type="EMBL" id="FUWU01000015">
    <property type="protein sequence ID" value="SJZ62184.1"/>
    <property type="molecule type" value="Genomic_DNA"/>
</dbReference>
<accession>A0A1T4M633</accession>
<dbReference type="Proteomes" id="UP000190449">
    <property type="component" value="Unassembled WGS sequence"/>
</dbReference>
<evidence type="ECO:0000313" key="1">
    <source>
        <dbReference type="EMBL" id="SJZ62184.1"/>
    </source>
</evidence>
<sequence length="195" mass="22678">METMKEIEGLVHLGSIQKFQNCMPQIRERIRNVPKKDVHRIKDLIASIKNKNCEIPEAPGLYFVGQWTEPQNLTLCTAESLEYKAIKGGWFDKKWEAVNEKLKRNSRLLYIGKAENLNDRVSCYMEFVDDIVKGKTSKKSHRGGRAICLLKEVPELEIFWFSLSGLDIDPEIVEKQLLLNYKAAHHDYPFANWRL</sequence>
<reference evidence="1 2" key="1">
    <citation type="submission" date="2017-02" db="EMBL/GenBank/DDBJ databases">
        <authorList>
            <person name="Peterson S.W."/>
        </authorList>
    </citation>
    <scope>NUCLEOTIDE SEQUENCE [LARGE SCALE GENOMIC DNA]</scope>
    <source>
        <strain evidence="1 2">ATCC 43854</strain>
    </source>
</reference>
<organism evidence="1 2">
    <name type="scientific">Fibrobacter intestinalis</name>
    <dbReference type="NCBI Taxonomy" id="28122"/>
    <lineage>
        <taxon>Bacteria</taxon>
        <taxon>Pseudomonadati</taxon>
        <taxon>Fibrobacterota</taxon>
        <taxon>Fibrobacteria</taxon>
        <taxon>Fibrobacterales</taxon>
        <taxon>Fibrobacteraceae</taxon>
        <taxon>Fibrobacter</taxon>
    </lineage>
</organism>
<proteinExistence type="predicted"/>
<evidence type="ECO:0000313" key="2">
    <source>
        <dbReference type="Proteomes" id="UP000190449"/>
    </source>
</evidence>
<dbReference type="AlphaFoldDB" id="A0A1T4M633"/>
<protein>
    <recommendedName>
        <fullName evidence="3">GIY-YIG domain-containing protein</fullName>
    </recommendedName>
</protein>
<name>A0A1T4M633_9BACT</name>
<gene>
    <name evidence="1" type="ORF">SAMN02745108_01143</name>
</gene>
<dbReference type="RefSeq" id="WP_078776151.1">
    <property type="nucleotide sequence ID" value="NZ_FUWU01000015.1"/>
</dbReference>
<dbReference type="STRING" id="28122.SAMN02745108_01143"/>